<keyword evidence="1" id="KW-0812">Transmembrane</keyword>
<reference evidence="2 3" key="1">
    <citation type="submission" date="2015-08" db="EMBL/GenBank/DDBJ databases">
        <title>Complete genome sequence of Sulfurifustis variabilis.</title>
        <authorList>
            <person name="Miura A."/>
            <person name="Kojima H."/>
            <person name="Fukui M."/>
        </authorList>
    </citation>
    <scope>NUCLEOTIDE SEQUENCE [LARGE SCALE GENOMIC DNA]</scope>
    <source>
        <strain evidence="3">skN76</strain>
    </source>
</reference>
<dbReference type="Proteomes" id="UP000218899">
    <property type="component" value="Chromosome"/>
</dbReference>
<feature type="transmembrane region" description="Helical" evidence="1">
    <location>
        <begin position="20"/>
        <end position="41"/>
    </location>
</feature>
<gene>
    <name evidence="2" type="ORF">SVA_1408</name>
</gene>
<sequence length="91" mass="9936">MIKFLHHALHDWLDTRTKKALAVTLAYAVAWVSIYGVLPAPDSLAVALAGSREAAQHVGEVILEVLFWVTVSVVLLVALAPSRLRPPTARR</sequence>
<name>A0A1B4V342_9GAMM</name>
<evidence type="ECO:0000313" key="2">
    <source>
        <dbReference type="EMBL" id="BAU47973.1"/>
    </source>
</evidence>
<organism evidence="2 3">
    <name type="scientific">Sulfurifustis variabilis</name>
    <dbReference type="NCBI Taxonomy" id="1675686"/>
    <lineage>
        <taxon>Bacteria</taxon>
        <taxon>Pseudomonadati</taxon>
        <taxon>Pseudomonadota</taxon>
        <taxon>Gammaproteobacteria</taxon>
        <taxon>Acidiferrobacterales</taxon>
        <taxon>Acidiferrobacteraceae</taxon>
        <taxon>Sulfurifustis</taxon>
    </lineage>
</organism>
<evidence type="ECO:0000256" key="1">
    <source>
        <dbReference type="SAM" id="Phobius"/>
    </source>
</evidence>
<proteinExistence type="predicted"/>
<keyword evidence="1" id="KW-0472">Membrane</keyword>
<feature type="transmembrane region" description="Helical" evidence="1">
    <location>
        <begin position="61"/>
        <end position="81"/>
    </location>
</feature>
<evidence type="ECO:0000313" key="3">
    <source>
        <dbReference type="Proteomes" id="UP000218899"/>
    </source>
</evidence>
<protein>
    <submittedName>
        <fullName evidence="2">Uncharacterized protein</fullName>
    </submittedName>
</protein>
<keyword evidence="3" id="KW-1185">Reference proteome</keyword>
<dbReference type="RefSeq" id="WP_096460530.1">
    <property type="nucleotide sequence ID" value="NZ_AP014936.1"/>
</dbReference>
<accession>A0A1B4V342</accession>
<keyword evidence="1" id="KW-1133">Transmembrane helix</keyword>
<dbReference type="AlphaFoldDB" id="A0A1B4V342"/>
<dbReference type="KEGG" id="sva:SVA_1408"/>
<dbReference type="EMBL" id="AP014936">
    <property type="protein sequence ID" value="BAU47973.1"/>
    <property type="molecule type" value="Genomic_DNA"/>
</dbReference>